<dbReference type="Proteomes" id="UP000007799">
    <property type="component" value="Unassembled WGS sequence"/>
</dbReference>
<feature type="region of interest" description="Disordered" evidence="1">
    <location>
        <begin position="73"/>
        <end position="94"/>
    </location>
</feature>
<feature type="compositionally biased region" description="Acidic residues" evidence="1">
    <location>
        <begin position="513"/>
        <end position="533"/>
    </location>
</feature>
<feature type="region of interest" description="Disordered" evidence="1">
    <location>
        <begin position="139"/>
        <end position="165"/>
    </location>
</feature>
<feature type="compositionally biased region" description="Low complexity" evidence="1">
    <location>
        <begin position="358"/>
        <end position="373"/>
    </location>
</feature>
<feature type="region of interest" description="Disordered" evidence="1">
    <location>
        <begin position="383"/>
        <end position="402"/>
    </location>
</feature>
<feature type="compositionally biased region" description="Basic and acidic residues" evidence="1">
    <location>
        <begin position="559"/>
        <end position="570"/>
    </location>
</feature>
<evidence type="ECO:0000256" key="1">
    <source>
        <dbReference type="SAM" id="MobiDB-lite"/>
    </source>
</evidence>
<feature type="compositionally biased region" description="Low complexity" evidence="1">
    <location>
        <begin position="383"/>
        <end position="400"/>
    </location>
</feature>
<dbReference type="GeneID" id="16075045"/>
<dbReference type="AlphaFoldDB" id="F2U8D1"/>
<accession>F2U8D1</accession>
<evidence type="ECO:0000313" key="3">
    <source>
        <dbReference type="Proteomes" id="UP000007799"/>
    </source>
</evidence>
<feature type="region of interest" description="Disordered" evidence="1">
    <location>
        <begin position="352"/>
        <end position="373"/>
    </location>
</feature>
<protein>
    <submittedName>
        <fullName evidence="2">Uncharacterized protein</fullName>
    </submittedName>
</protein>
<proteinExistence type="predicted"/>
<reference evidence="2" key="1">
    <citation type="submission" date="2009-08" db="EMBL/GenBank/DDBJ databases">
        <title>Annotation of Salpingoeca rosetta.</title>
        <authorList>
            <consortium name="The Broad Institute Genome Sequencing Platform"/>
            <person name="Russ C."/>
            <person name="Cuomo C."/>
            <person name="Burger G."/>
            <person name="Gray M.W."/>
            <person name="Holland P.W.H."/>
            <person name="King N."/>
            <person name="Lang F.B.F."/>
            <person name="Roger A.J."/>
            <person name="Ruiz-Trillo I."/>
            <person name="Young S.K."/>
            <person name="Zeng Q."/>
            <person name="Gargeya S."/>
            <person name="Alvarado L."/>
            <person name="Berlin A."/>
            <person name="Chapman S.B."/>
            <person name="Chen Z."/>
            <person name="Freedman E."/>
            <person name="Gellesch M."/>
            <person name="Goldberg J."/>
            <person name="Griggs A."/>
            <person name="Gujja S."/>
            <person name="Heilman E."/>
            <person name="Heiman D."/>
            <person name="Howarth C."/>
            <person name="Mehta T."/>
            <person name="Neiman D."/>
            <person name="Pearson M."/>
            <person name="Roberts A."/>
            <person name="Saif S."/>
            <person name="Shea T."/>
            <person name="Shenoy N."/>
            <person name="Sisk P."/>
            <person name="Stolte C."/>
            <person name="Sykes S."/>
            <person name="White J."/>
            <person name="Yandava C."/>
            <person name="Haas B."/>
            <person name="Nusbaum C."/>
            <person name="Birren B."/>
        </authorList>
    </citation>
    <scope>NUCLEOTIDE SEQUENCE [LARGE SCALE GENOMIC DNA]</scope>
    <source>
        <strain evidence="2">ATCC 50818</strain>
    </source>
</reference>
<gene>
    <name evidence="2" type="ORF">PTSG_04374</name>
</gene>
<keyword evidence="3" id="KW-1185">Reference proteome</keyword>
<dbReference type="InParanoid" id="F2U8D1"/>
<sequence length="651" mass="67880">MRSGRGGWRSELVDAAVRRHERLATRVSVGMVGHAQALHRLLHPALTHLVQMAIDTVAAAEETAQALDAAATAVGVENQPTSSSNQTRHHAEPGAEESLPLMVVALRALLRGIGAMIRALRRLRDLVVAQLHADEEGEGVESAANMSSPTAERIRPDGTTSASTNAAPRILSRLARLLRLVRARLRQLLASTLRRVLGSGVRDGSVAESAVSASQYASFLLFAADVATVLYMGSFPEEVCLGLKRHPFSELAPVAASSLPRLMSAWPARALSPLYSVCNRAGDRATAVAAAAFRAWLRTWEEDSPVLAGIRDAVELAALVASGLQLRSFTSVDAMLFSAGITDAATTSIVQGGPPHVASTASWSESESSRMSLTGMDTAATATTTAAPAATTTAATTTTTSSLSPDVAATSAVATTMSRQELEAWIAEQQRAQLLQSSSPARQFLSMAASTVFAALPSLAISALPRIVSWLQQRQDQQQQNEGGGDDAALGDGGDEHHDRRPSFLGALLGVTDDGDDDDDGGGDGGGGDDDGYDGGAEGSGPGQSDSSGRGGGGGGDVDEGHHHDEHDDCMPSPHATVCRAEVSKAAAVMNRCALCEREPVRAPCVVPTAGLMCCYACAVQAVRDANNRCPFTGLSLNPNTDLISLYQDAL</sequence>
<dbReference type="EMBL" id="GL832964">
    <property type="protein sequence ID" value="EGD72639.1"/>
    <property type="molecule type" value="Genomic_DNA"/>
</dbReference>
<feature type="region of interest" description="Disordered" evidence="1">
    <location>
        <begin position="473"/>
        <end position="572"/>
    </location>
</feature>
<organism evidence="3">
    <name type="scientific">Salpingoeca rosetta (strain ATCC 50818 / BSB-021)</name>
    <dbReference type="NCBI Taxonomy" id="946362"/>
    <lineage>
        <taxon>Eukaryota</taxon>
        <taxon>Choanoflagellata</taxon>
        <taxon>Craspedida</taxon>
        <taxon>Salpingoecidae</taxon>
        <taxon>Salpingoeca</taxon>
    </lineage>
</organism>
<name>F2U8D1_SALR5</name>
<dbReference type="KEGG" id="sre:PTSG_04374"/>
<evidence type="ECO:0000313" key="2">
    <source>
        <dbReference type="EMBL" id="EGD72639.1"/>
    </source>
</evidence>
<dbReference type="RefSeq" id="XP_004994462.1">
    <property type="nucleotide sequence ID" value="XM_004994405.1"/>
</dbReference>